<name>A0A0W8FF70_9ZZZZ</name>
<comment type="caution">
    <text evidence="2">The sequence shown here is derived from an EMBL/GenBank/DDBJ whole genome shotgun (WGS) entry which is preliminary data.</text>
</comment>
<evidence type="ECO:0000313" key="2">
    <source>
        <dbReference type="EMBL" id="KUG19557.1"/>
    </source>
</evidence>
<feature type="region of interest" description="Disordered" evidence="1">
    <location>
        <begin position="1"/>
        <end position="52"/>
    </location>
</feature>
<gene>
    <name evidence="2" type="ORF">ASZ90_010737</name>
</gene>
<dbReference type="AlphaFoldDB" id="A0A0W8FF70"/>
<proteinExistence type="predicted"/>
<feature type="compositionally biased region" description="Basic and acidic residues" evidence="1">
    <location>
        <begin position="40"/>
        <end position="49"/>
    </location>
</feature>
<protein>
    <submittedName>
        <fullName evidence="2">Uncharacterized protein</fullName>
    </submittedName>
</protein>
<reference evidence="2" key="1">
    <citation type="journal article" date="2015" name="Proc. Natl. Acad. Sci. U.S.A.">
        <title>Networks of energetic and metabolic interactions define dynamics in microbial communities.</title>
        <authorList>
            <person name="Embree M."/>
            <person name="Liu J.K."/>
            <person name="Al-Bassam M.M."/>
            <person name="Zengler K."/>
        </authorList>
    </citation>
    <scope>NUCLEOTIDE SEQUENCE</scope>
</reference>
<accession>A0A0W8FF70</accession>
<sequence>MTCRSGSQEYLLDPASKSGAPGEWRAAGQVSADGNGGVRVSREGWESRTRGQHGAIRRSIAAAQRALPVERISGNALLCTKAS</sequence>
<organism evidence="2">
    <name type="scientific">hydrocarbon metagenome</name>
    <dbReference type="NCBI Taxonomy" id="938273"/>
    <lineage>
        <taxon>unclassified sequences</taxon>
        <taxon>metagenomes</taxon>
        <taxon>ecological metagenomes</taxon>
    </lineage>
</organism>
<dbReference type="EMBL" id="LNQE01001277">
    <property type="protein sequence ID" value="KUG19557.1"/>
    <property type="molecule type" value="Genomic_DNA"/>
</dbReference>
<evidence type="ECO:0000256" key="1">
    <source>
        <dbReference type="SAM" id="MobiDB-lite"/>
    </source>
</evidence>